<dbReference type="RefSeq" id="WP_044645453.1">
    <property type="nucleotide sequence ID" value="NZ_JTHP01000009.1"/>
</dbReference>
<dbReference type="EMBL" id="JTHP01000009">
    <property type="protein sequence ID" value="KJD46309.1"/>
    <property type="molecule type" value="Genomic_DNA"/>
</dbReference>
<comment type="caution">
    <text evidence="1">The sequence shown here is derived from an EMBL/GenBank/DDBJ whole genome shotgun (WGS) entry which is preliminary data.</text>
</comment>
<keyword evidence="2" id="KW-1185">Reference proteome</keyword>
<gene>
    <name evidence="1" type="ORF">QD47_07015</name>
</gene>
<evidence type="ECO:0000313" key="2">
    <source>
        <dbReference type="Proteomes" id="UP000032534"/>
    </source>
</evidence>
<reference evidence="1 2" key="1">
    <citation type="submission" date="2014-11" db="EMBL/GenBank/DDBJ databases">
        <title>Draft Genome Sequences of Paenibacillus polymyxa NRRL B-30509 and Paenibacillus terrae NRRL B-30644, Strains from a Poultry Environment that Produce Tridecaptin A and Paenicidins.</title>
        <authorList>
            <person name="van Belkum M.J."/>
            <person name="Lohans C.T."/>
            <person name="Vederas J.C."/>
        </authorList>
    </citation>
    <scope>NUCLEOTIDE SEQUENCE [LARGE SCALE GENOMIC DNA]</scope>
    <source>
        <strain evidence="1 2">NRRL B-30644</strain>
    </source>
</reference>
<name>A0A0D7X507_9BACL</name>
<sequence length="123" mass="14472">MSESVELKRVAMVYGPDDDPHMYELFEGVLYDRSYFFYIEHGILYLRHVRKLEQPDHPYLYVDGESGGLQLAENVQRKIMEVVTELIERLRSKDGLTFLLDELLWLQGRSHIELNLVKTKGNL</sequence>
<organism evidence="1 2">
    <name type="scientific">Paenibacillus terrae</name>
    <dbReference type="NCBI Taxonomy" id="159743"/>
    <lineage>
        <taxon>Bacteria</taxon>
        <taxon>Bacillati</taxon>
        <taxon>Bacillota</taxon>
        <taxon>Bacilli</taxon>
        <taxon>Bacillales</taxon>
        <taxon>Paenibacillaceae</taxon>
        <taxon>Paenibacillus</taxon>
    </lineage>
</organism>
<accession>A0A0D7X507</accession>
<proteinExistence type="predicted"/>
<evidence type="ECO:0000313" key="1">
    <source>
        <dbReference type="EMBL" id="KJD46309.1"/>
    </source>
</evidence>
<dbReference type="PATRIC" id="fig|159743.3.peg.1536"/>
<protein>
    <submittedName>
        <fullName evidence="1">Uncharacterized protein</fullName>
    </submittedName>
</protein>
<dbReference type="AlphaFoldDB" id="A0A0D7X507"/>
<dbReference type="OrthoDB" id="2617997at2"/>
<dbReference type="Proteomes" id="UP000032534">
    <property type="component" value="Unassembled WGS sequence"/>
</dbReference>